<evidence type="ECO:0000313" key="8">
    <source>
        <dbReference type="EMBL" id="EAU41829.1"/>
    </source>
</evidence>
<dbReference type="EMBL" id="AATP01000002">
    <property type="protein sequence ID" value="EAU41829.1"/>
    <property type="molecule type" value="Genomic_DNA"/>
</dbReference>
<feature type="compositionally biased region" description="Polar residues" evidence="7">
    <location>
        <begin position="12"/>
        <end position="25"/>
    </location>
</feature>
<feature type="region of interest" description="Disordered" evidence="7">
    <location>
        <begin position="1"/>
        <end position="34"/>
    </location>
</feature>
<keyword evidence="3 6" id="KW-0489">Methyltransferase</keyword>
<comment type="subcellular location">
    <subcellularLocation>
        <location evidence="6">Cytoplasm</location>
    </subcellularLocation>
</comment>
<evidence type="ECO:0000256" key="6">
    <source>
        <dbReference type="HAMAP-Rule" id="MF_00074"/>
    </source>
</evidence>
<dbReference type="STRING" id="217511.GCA_001463845_02815"/>
<dbReference type="GO" id="GO:0005829">
    <property type="term" value="C:cytosol"/>
    <property type="evidence" value="ECO:0007669"/>
    <property type="project" value="TreeGrafter"/>
</dbReference>
<gene>
    <name evidence="6" type="primary">rsmG</name>
    <name evidence="8" type="ORF">FP2506_15389</name>
</gene>
<proteinExistence type="inferred from homology"/>
<evidence type="ECO:0000256" key="2">
    <source>
        <dbReference type="ARBA" id="ARBA00022552"/>
    </source>
</evidence>
<feature type="compositionally biased region" description="Basic and acidic residues" evidence="7">
    <location>
        <begin position="1"/>
        <end position="11"/>
    </location>
</feature>
<dbReference type="HAMAP" id="MF_00074">
    <property type="entry name" value="16SrRNA_methyltr_G"/>
    <property type="match status" value="1"/>
</dbReference>
<comment type="caution">
    <text evidence="8">The sequence shown here is derived from an EMBL/GenBank/DDBJ whole genome shotgun (WGS) entry which is preliminary data.</text>
</comment>
<keyword evidence="9" id="KW-1185">Reference proteome</keyword>
<dbReference type="eggNOG" id="COG0357">
    <property type="taxonomic scope" value="Bacteria"/>
</dbReference>
<feature type="binding site" evidence="6">
    <location>
        <begin position="165"/>
        <end position="166"/>
    </location>
    <ligand>
        <name>S-adenosyl-L-methionine</name>
        <dbReference type="ChEBI" id="CHEBI:59789"/>
    </ligand>
</feature>
<reference evidence="8 9" key="1">
    <citation type="journal article" date="2010" name="J. Bacteriol.">
        <title>Genome sequence of Fulvimarina pelagi HTCC2506T, a Mn(II)-oxidizing alphaproteobacterium possessing an aerobic anoxygenic photosynthetic gene cluster and Xanthorhodopsin.</title>
        <authorList>
            <person name="Kang I."/>
            <person name="Oh H.M."/>
            <person name="Lim S.I."/>
            <person name="Ferriera S."/>
            <person name="Giovannoni S.J."/>
            <person name="Cho J.C."/>
        </authorList>
    </citation>
    <scope>NUCLEOTIDE SEQUENCE [LARGE SCALE GENOMIC DNA]</scope>
    <source>
        <strain evidence="8 9">HTCC2506</strain>
    </source>
</reference>
<protein>
    <recommendedName>
        <fullName evidence="6">Ribosomal RNA small subunit methyltransferase G</fullName>
        <ecNumber evidence="6">2.1.1.170</ecNumber>
    </recommendedName>
    <alternativeName>
        <fullName evidence="6">16S rRNA 7-methylguanosine methyltransferase</fullName>
        <shortName evidence="6">16S rRNA m7G methyltransferase</shortName>
    </alternativeName>
</protein>
<accession>Q0G3K2</accession>
<dbReference type="EC" id="2.1.1.170" evidence="6"/>
<dbReference type="GO" id="GO:0070043">
    <property type="term" value="F:rRNA (guanine-N7-)-methyltransferase activity"/>
    <property type="evidence" value="ECO:0007669"/>
    <property type="project" value="UniProtKB-UniRule"/>
</dbReference>
<dbReference type="PANTHER" id="PTHR31760">
    <property type="entry name" value="S-ADENOSYL-L-METHIONINE-DEPENDENT METHYLTRANSFERASES SUPERFAMILY PROTEIN"/>
    <property type="match status" value="1"/>
</dbReference>
<comment type="similarity">
    <text evidence="6">Belongs to the methyltransferase superfamily. RNA methyltransferase RsmG family.</text>
</comment>
<feature type="binding site" evidence="6">
    <location>
        <position position="115"/>
    </location>
    <ligand>
        <name>S-adenosyl-L-methionine</name>
        <dbReference type="ChEBI" id="CHEBI:59789"/>
    </ligand>
</feature>
<dbReference type="Pfam" id="PF02527">
    <property type="entry name" value="GidB"/>
    <property type="match status" value="1"/>
</dbReference>
<dbReference type="PANTHER" id="PTHR31760:SF0">
    <property type="entry name" value="S-ADENOSYL-L-METHIONINE-DEPENDENT METHYLTRANSFERASES SUPERFAMILY PROTEIN"/>
    <property type="match status" value="1"/>
</dbReference>
<keyword evidence="4 6" id="KW-0808">Transferase</keyword>
<dbReference type="InterPro" id="IPR003682">
    <property type="entry name" value="rRNA_ssu_MeTfrase_G"/>
</dbReference>
<comment type="catalytic activity">
    <reaction evidence="6">
        <text>guanosine(527) in 16S rRNA + S-adenosyl-L-methionine = N(7)-methylguanosine(527) in 16S rRNA + S-adenosyl-L-homocysteine</text>
        <dbReference type="Rhea" id="RHEA:42732"/>
        <dbReference type="Rhea" id="RHEA-COMP:10209"/>
        <dbReference type="Rhea" id="RHEA-COMP:10210"/>
        <dbReference type="ChEBI" id="CHEBI:57856"/>
        <dbReference type="ChEBI" id="CHEBI:59789"/>
        <dbReference type="ChEBI" id="CHEBI:74269"/>
        <dbReference type="ChEBI" id="CHEBI:74480"/>
        <dbReference type="EC" id="2.1.1.170"/>
    </reaction>
</comment>
<dbReference type="HOGENOM" id="CLU_065341_1_0_5"/>
<dbReference type="SUPFAM" id="SSF53335">
    <property type="entry name" value="S-adenosyl-L-methionine-dependent methyltransferases"/>
    <property type="match status" value="1"/>
</dbReference>
<sequence length="248" mass="27247">MRPDRSRRNSESRTPSSRSQLSALSETRPPKSLGIEPAELARLQAEDRERFTARFDVSRETLTALDRYVAMLTDWQTRMNLVAPSTLATVWERHIADSLQLEAFLPPFETGADLGSGGGLPGIVIAIMRPEAKVHLVESVGKKATFLRAVADELGLNTHVHARRIEASGHALRQSEVVTARAVASLDRLLGLVSPHISAETRCFFAKGASHEVEIAAARERWSFELKTHGSQLVEGSVILELSAVRPL</sequence>
<dbReference type="NCBIfam" id="TIGR00138">
    <property type="entry name" value="rsmG_gidB"/>
    <property type="match status" value="1"/>
</dbReference>
<dbReference type="AlphaFoldDB" id="Q0G3K2"/>
<comment type="caution">
    <text evidence="6">Lacks conserved residue(s) required for the propagation of feature annotation.</text>
</comment>
<dbReference type="Proteomes" id="UP000004310">
    <property type="component" value="Unassembled WGS sequence"/>
</dbReference>
<keyword evidence="5 6" id="KW-0949">S-adenosyl-L-methionine</keyword>
<feature type="binding site" evidence="6">
    <location>
        <position position="181"/>
    </location>
    <ligand>
        <name>S-adenosyl-L-methionine</name>
        <dbReference type="ChEBI" id="CHEBI:59789"/>
    </ligand>
</feature>
<evidence type="ECO:0000256" key="7">
    <source>
        <dbReference type="SAM" id="MobiDB-lite"/>
    </source>
</evidence>
<evidence type="ECO:0000256" key="4">
    <source>
        <dbReference type="ARBA" id="ARBA00022679"/>
    </source>
</evidence>
<feature type="binding site" evidence="6">
    <location>
        <position position="120"/>
    </location>
    <ligand>
        <name>S-adenosyl-L-methionine</name>
        <dbReference type="ChEBI" id="CHEBI:59789"/>
    </ligand>
</feature>
<evidence type="ECO:0000256" key="5">
    <source>
        <dbReference type="ARBA" id="ARBA00022691"/>
    </source>
</evidence>
<evidence type="ECO:0000256" key="1">
    <source>
        <dbReference type="ARBA" id="ARBA00022490"/>
    </source>
</evidence>
<name>Q0G3K2_9HYPH</name>
<evidence type="ECO:0000313" key="9">
    <source>
        <dbReference type="Proteomes" id="UP000004310"/>
    </source>
</evidence>
<dbReference type="InterPro" id="IPR029063">
    <property type="entry name" value="SAM-dependent_MTases_sf"/>
</dbReference>
<evidence type="ECO:0000256" key="3">
    <source>
        <dbReference type="ARBA" id="ARBA00022603"/>
    </source>
</evidence>
<organism evidence="8 9">
    <name type="scientific">Fulvimarina pelagi HTCC2506</name>
    <dbReference type="NCBI Taxonomy" id="314231"/>
    <lineage>
        <taxon>Bacteria</taxon>
        <taxon>Pseudomonadati</taxon>
        <taxon>Pseudomonadota</taxon>
        <taxon>Alphaproteobacteria</taxon>
        <taxon>Hyphomicrobiales</taxon>
        <taxon>Aurantimonadaceae</taxon>
        <taxon>Fulvimarina</taxon>
    </lineage>
</organism>
<keyword evidence="2 6" id="KW-0698">rRNA processing</keyword>
<comment type="function">
    <text evidence="6">Specifically methylates the N7 position of guanine in position 527 of 16S rRNA.</text>
</comment>
<dbReference type="Gene3D" id="3.40.50.150">
    <property type="entry name" value="Vaccinia Virus protein VP39"/>
    <property type="match status" value="1"/>
</dbReference>
<dbReference type="RefSeq" id="WP_007068202.1">
    <property type="nucleotide sequence ID" value="NZ_DS022272.1"/>
</dbReference>
<keyword evidence="1 6" id="KW-0963">Cytoplasm</keyword>